<dbReference type="Proteomes" id="UP000646152">
    <property type="component" value="Unassembled WGS sequence"/>
</dbReference>
<sequence>MNKALLSTLLVATLAVSAPSMAQETKNPPAQDAVITSISINNASADQLAMLTGIGSAKAKAIVEYREANGAFDSIDDLAKVSGIGPATVEKNRHLLTE</sequence>
<keyword evidence="1" id="KW-0732">Signal</keyword>
<accession>A0ABQ1ILQ2</accession>
<feature type="domain" description="Helix-hairpin-helix DNA-binding motif class 1" evidence="2">
    <location>
        <begin position="46"/>
        <end position="65"/>
    </location>
</feature>
<dbReference type="InterPro" id="IPR003583">
    <property type="entry name" value="Hlx-hairpin-Hlx_DNA-bd_motif"/>
</dbReference>
<dbReference type="SMART" id="SM00278">
    <property type="entry name" value="HhH1"/>
    <property type="match status" value="2"/>
</dbReference>
<evidence type="ECO:0000313" key="4">
    <source>
        <dbReference type="Proteomes" id="UP000646152"/>
    </source>
</evidence>
<dbReference type="InterPro" id="IPR004509">
    <property type="entry name" value="Competence_ComEA_HhH"/>
</dbReference>
<protein>
    <submittedName>
        <fullName evidence="3">Competence protein ComEA</fullName>
    </submittedName>
</protein>
<name>A0ABQ1ILQ2_9GAMM</name>
<keyword evidence="4" id="KW-1185">Reference proteome</keyword>
<feature type="domain" description="Helix-hairpin-helix DNA-binding motif class 1" evidence="2">
    <location>
        <begin position="76"/>
        <end position="95"/>
    </location>
</feature>
<dbReference type="NCBIfam" id="TIGR00426">
    <property type="entry name" value="competence protein ComEA helix-hairpin-helix repeat region"/>
    <property type="match status" value="1"/>
</dbReference>
<dbReference type="EMBL" id="BMKE01000013">
    <property type="protein sequence ID" value="GGB44884.1"/>
    <property type="molecule type" value="Genomic_DNA"/>
</dbReference>
<dbReference type="PANTHER" id="PTHR21180">
    <property type="entry name" value="ENDONUCLEASE/EXONUCLEASE/PHOSPHATASE FAMILY DOMAIN-CONTAINING PROTEIN 1"/>
    <property type="match status" value="1"/>
</dbReference>
<dbReference type="SUPFAM" id="SSF47781">
    <property type="entry name" value="RuvA domain 2-like"/>
    <property type="match status" value="1"/>
</dbReference>
<feature type="signal peptide" evidence="1">
    <location>
        <begin position="1"/>
        <end position="22"/>
    </location>
</feature>
<gene>
    <name evidence="3" type="ORF">GCM10011502_17720</name>
</gene>
<organism evidence="3 4">
    <name type="scientific">Oceanisphaera marina</name>
    <dbReference type="NCBI Taxonomy" id="2017550"/>
    <lineage>
        <taxon>Bacteria</taxon>
        <taxon>Pseudomonadati</taxon>
        <taxon>Pseudomonadota</taxon>
        <taxon>Gammaproteobacteria</taxon>
        <taxon>Aeromonadales</taxon>
        <taxon>Aeromonadaceae</taxon>
        <taxon>Oceanisphaera</taxon>
    </lineage>
</organism>
<evidence type="ECO:0000313" key="3">
    <source>
        <dbReference type="EMBL" id="GGB44884.1"/>
    </source>
</evidence>
<dbReference type="InterPro" id="IPR051675">
    <property type="entry name" value="Endo/Exo/Phosphatase_dom_1"/>
</dbReference>
<reference evidence="4" key="1">
    <citation type="journal article" date="2019" name="Int. J. Syst. Evol. Microbiol.">
        <title>The Global Catalogue of Microorganisms (GCM) 10K type strain sequencing project: providing services to taxonomists for standard genome sequencing and annotation.</title>
        <authorList>
            <consortium name="The Broad Institute Genomics Platform"/>
            <consortium name="The Broad Institute Genome Sequencing Center for Infectious Disease"/>
            <person name="Wu L."/>
            <person name="Ma J."/>
        </authorList>
    </citation>
    <scope>NUCLEOTIDE SEQUENCE [LARGE SCALE GENOMIC DNA]</scope>
    <source>
        <strain evidence="4">CGMCC 1.15923</strain>
    </source>
</reference>
<evidence type="ECO:0000256" key="1">
    <source>
        <dbReference type="SAM" id="SignalP"/>
    </source>
</evidence>
<proteinExistence type="predicted"/>
<dbReference type="InterPro" id="IPR010994">
    <property type="entry name" value="RuvA_2-like"/>
</dbReference>
<dbReference type="PANTHER" id="PTHR21180:SF32">
    <property type="entry name" value="ENDONUCLEASE_EXONUCLEASE_PHOSPHATASE FAMILY DOMAIN-CONTAINING PROTEIN 1"/>
    <property type="match status" value="1"/>
</dbReference>
<dbReference type="Pfam" id="PF12836">
    <property type="entry name" value="HHH_3"/>
    <property type="match status" value="1"/>
</dbReference>
<comment type="caution">
    <text evidence="3">The sequence shown here is derived from an EMBL/GenBank/DDBJ whole genome shotgun (WGS) entry which is preliminary data.</text>
</comment>
<dbReference type="RefSeq" id="WP_188629758.1">
    <property type="nucleotide sequence ID" value="NZ_BMKE01000013.1"/>
</dbReference>
<dbReference type="Gene3D" id="1.10.150.280">
    <property type="entry name" value="AF1531-like domain"/>
    <property type="match status" value="1"/>
</dbReference>
<feature type="chain" id="PRO_5046575228" evidence="1">
    <location>
        <begin position="23"/>
        <end position="98"/>
    </location>
</feature>
<evidence type="ECO:0000259" key="2">
    <source>
        <dbReference type="SMART" id="SM00278"/>
    </source>
</evidence>